<evidence type="ECO:0000313" key="2">
    <source>
        <dbReference type="EMBL" id="KIL37766.1"/>
    </source>
</evidence>
<evidence type="ECO:0000256" key="1">
    <source>
        <dbReference type="SAM" id="Phobius"/>
    </source>
</evidence>
<proteinExistence type="predicted"/>
<name>A0ABR5A9M3_9BACL</name>
<dbReference type="Proteomes" id="UP000031967">
    <property type="component" value="Unassembled WGS sequence"/>
</dbReference>
<reference evidence="2 3" key="1">
    <citation type="submission" date="2014-12" db="EMBL/GenBank/DDBJ databases">
        <title>Draft genome sequence of Paenibacillus kamchatkensis strain B-2647.</title>
        <authorList>
            <person name="Karlyshev A.V."/>
            <person name="Kudryashova E.B."/>
        </authorList>
    </citation>
    <scope>NUCLEOTIDE SEQUENCE [LARGE SCALE GENOMIC DNA]</scope>
    <source>
        <strain evidence="2 3">VKM B-2647</strain>
    </source>
</reference>
<accession>A0ABR5A9M3</accession>
<evidence type="ECO:0000313" key="3">
    <source>
        <dbReference type="Proteomes" id="UP000031967"/>
    </source>
</evidence>
<keyword evidence="1" id="KW-1133">Transmembrane helix</keyword>
<feature type="transmembrane region" description="Helical" evidence="1">
    <location>
        <begin position="7"/>
        <end position="24"/>
    </location>
</feature>
<keyword evidence="3" id="KW-1185">Reference proteome</keyword>
<sequence length="63" mass="7354">MKRRSRARQIAAAVIAVLLCILLVKLFSDSFWQIVLFFVLSLFAGDFVAEFMEKKGWFGRKKR</sequence>
<comment type="caution">
    <text evidence="2">The sequence shown here is derived from an EMBL/GenBank/DDBJ whole genome shotgun (WGS) entry which is preliminary data.</text>
</comment>
<organism evidence="2 3">
    <name type="scientific">Gordoniibacillus kamchatkensis</name>
    <dbReference type="NCBI Taxonomy" id="1590651"/>
    <lineage>
        <taxon>Bacteria</taxon>
        <taxon>Bacillati</taxon>
        <taxon>Bacillota</taxon>
        <taxon>Bacilli</taxon>
        <taxon>Bacillales</taxon>
        <taxon>Paenibacillaceae</taxon>
        <taxon>Gordoniibacillus</taxon>
    </lineage>
</organism>
<keyword evidence="1" id="KW-0812">Transmembrane</keyword>
<keyword evidence="1" id="KW-0472">Membrane</keyword>
<evidence type="ECO:0008006" key="4">
    <source>
        <dbReference type="Google" id="ProtNLM"/>
    </source>
</evidence>
<feature type="transmembrane region" description="Helical" evidence="1">
    <location>
        <begin position="30"/>
        <end position="52"/>
    </location>
</feature>
<dbReference type="EMBL" id="JXAK01000097">
    <property type="protein sequence ID" value="KIL37766.1"/>
    <property type="molecule type" value="Genomic_DNA"/>
</dbReference>
<gene>
    <name evidence="2" type="ORF">SD70_30845</name>
</gene>
<protein>
    <recommendedName>
        <fullName evidence="4">Phosphatidate cytidylyltransferase</fullName>
    </recommendedName>
</protein>
<dbReference type="RefSeq" id="WP_041052398.1">
    <property type="nucleotide sequence ID" value="NZ_JXAK01000097.1"/>
</dbReference>